<feature type="non-terminal residue" evidence="2">
    <location>
        <position position="1"/>
    </location>
</feature>
<dbReference type="Gene3D" id="1.10.530.10">
    <property type="match status" value="1"/>
</dbReference>
<protein>
    <submittedName>
        <fullName evidence="2">CAZy families GH103 protein</fullName>
    </submittedName>
</protein>
<proteinExistence type="predicted"/>
<feature type="non-terminal residue" evidence="2">
    <location>
        <position position="99"/>
    </location>
</feature>
<dbReference type="InterPro" id="IPR031304">
    <property type="entry name" value="SLT_2"/>
</dbReference>
<dbReference type="AlphaFoldDB" id="A0A060C0W2"/>
<dbReference type="Pfam" id="PF13406">
    <property type="entry name" value="SLT_2"/>
    <property type="match status" value="1"/>
</dbReference>
<evidence type="ECO:0000259" key="1">
    <source>
        <dbReference type="Pfam" id="PF13406"/>
    </source>
</evidence>
<reference evidence="2" key="1">
    <citation type="journal article" date="2013" name="Environ. Microbiol.">
        <title>Seasonally variable intestinal metagenomes of the red palm weevil (Rhynchophorus ferrugineus).</title>
        <authorList>
            <person name="Jia S."/>
            <person name="Zhang X."/>
            <person name="Zhang G."/>
            <person name="Yin A."/>
            <person name="Zhang S."/>
            <person name="Li F."/>
            <person name="Wang L."/>
            <person name="Zhao D."/>
            <person name="Yun Q."/>
            <person name="Tala"/>
            <person name="Wang J."/>
            <person name="Sun G."/>
            <person name="Baabdullah M."/>
            <person name="Yu X."/>
            <person name="Hu S."/>
            <person name="Al-Mssallem I.S."/>
            <person name="Yu J."/>
        </authorList>
    </citation>
    <scope>NUCLEOTIDE SEQUENCE</scope>
</reference>
<evidence type="ECO:0000313" key="2">
    <source>
        <dbReference type="EMBL" id="AIA88562.1"/>
    </source>
</evidence>
<sequence>SAWAGFGVTRADGGALPNDGMQASLLLPMGRLGPAFLAYDNFHVYTDWNQSLVYATTPPISRRGSPARRRRARAPHKRCRALRCRTCRSGSRRWATTSA</sequence>
<dbReference type="InterPro" id="IPR023346">
    <property type="entry name" value="Lysozyme-like_dom_sf"/>
</dbReference>
<feature type="domain" description="Transglycosylase SLT" evidence="1">
    <location>
        <begin position="2"/>
        <end position="56"/>
    </location>
</feature>
<dbReference type="SUPFAM" id="SSF53955">
    <property type="entry name" value="Lysozyme-like"/>
    <property type="match status" value="1"/>
</dbReference>
<name>A0A060C0W2_9BRAD</name>
<dbReference type="EMBL" id="KF121278">
    <property type="protein sequence ID" value="AIA88562.1"/>
    <property type="molecule type" value="Genomic_DNA"/>
</dbReference>
<organism evidence="2">
    <name type="scientific">uncultured Bradyrhizobium sp</name>
    <dbReference type="NCBI Taxonomy" id="199684"/>
    <lineage>
        <taxon>Bacteria</taxon>
        <taxon>Pseudomonadati</taxon>
        <taxon>Pseudomonadota</taxon>
        <taxon>Alphaproteobacteria</taxon>
        <taxon>Hyphomicrobiales</taxon>
        <taxon>Nitrobacteraceae</taxon>
        <taxon>Bradyrhizobium</taxon>
        <taxon>environmental samples</taxon>
    </lineage>
</organism>
<accession>A0A060C0W2</accession>